<feature type="transmembrane region" description="Helical" evidence="6">
    <location>
        <begin position="391"/>
        <end position="415"/>
    </location>
</feature>
<dbReference type="SUPFAM" id="SSF103473">
    <property type="entry name" value="MFS general substrate transporter"/>
    <property type="match status" value="1"/>
</dbReference>
<dbReference type="Gene3D" id="1.20.1250.20">
    <property type="entry name" value="MFS general substrate transporter like domains"/>
    <property type="match status" value="1"/>
</dbReference>
<reference evidence="7 8" key="1">
    <citation type="submission" date="2015-06" db="EMBL/GenBank/DDBJ databases">
        <title>Survival trade-offs in plant roots during colonization by closely related pathogenic and mutualistic fungi.</title>
        <authorList>
            <person name="Hacquard S."/>
            <person name="Kracher B."/>
            <person name="Hiruma K."/>
            <person name="Weinman A."/>
            <person name="Muench P."/>
            <person name="Garrido Oter R."/>
            <person name="Ver Loren van Themaat E."/>
            <person name="Dallerey J.-F."/>
            <person name="Damm U."/>
            <person name="Henrissat B."/>
            <person name="Lespinet O."/>
            <person name="Thon M."/>
            <person name="Kemen E."/>
            <person name="McHardy A.C."/>
            <person name="Schulze-Lefert P."/>
            <person name="O'Connell R.J."/>
        </authorList>
    </citation>
    <scope>NUCLEOTIDE SEQUENCE [LARGE SCALE GENOMIC DNA]</scope>
    <source>
        <strain evidence="7 8">0861</strain>
    </source>
</reference>
<evidence type="ECO:0000256" key="2">
    <source>
        <dbReference type="ARBA" id="ARBA00022692"/>
    </source>
</evidence>
<proteinExistence type="predicted"/>
<comment type="subcellular location">
    <subcellularLocation>
        <location evidence="1">Membrane</location>
        <topology evidence="1">Multi-pass membrane protein</topology>
    </subcellularLocation>
</comment>
<keyword evidence="4 6" id="KW-0472">Membrane</keyword>
<gene>
    <name evidence="7" type="ORF">CT0861_10256</name>
</gene>
<evidence type="ECO:0000313" key="7">
    <source>
        <dbReference type="EMBL" id="KZL65984.1"/>
    </source>
</evidence>
<feature type="transmembrane region" description="Helical" evidence="6">
    <location>
        <begin position="167"/>
        <end position="190"/>
    </location>
</feature>
<comment type="caution">
    <text evidence="7">The sequence shown here is derived from an EMBL/GenBank/DDBJ whole genome shotgun (WGS) entry which is preliminary data.</text>
</comment>
<evidence type="ECO:0000256" key="6">
    <source>
        <dbReference type="SAM" id="Phobius"/>
    </source>
</evidence>
<dbReference type="EMBL" id="LFIV01000192">
    <property type="protein sequence ID" value="KZL65984.1"/>
    <property type="molecule type" value="Genomic_DNA"/>
</dbReference>
<evidence type="ECO:0000256" key="3">
    <source>
        <dbReference type="ARBA" id="ARBA00022989"/>
    </source>
</evidence>
<feature type="compositionally biased region" description="Low complexity" evidence="5">
    <location>
        <begin position="14"/>
        <end position="23"/>
    </location>
</feature>
<feature type="transmembrane region" description="Helical" evidence="6">
    <location>
        <begin position="229"/>
        <end position="252"/>
    </location>
</feature>
<feature type="transmembrane region" description="Helical" evidence="6">
    <location>
        <begin position="113"/>
        <end position="130"/>
    </location>
</feature>
<protein>
    <submittedName>
        <fullName evidence="7">Major facilitator superfamily transporter</fullName>
    </submittedName>
</protein>
<keyword evidence="2 6" id="KW-0812">Transmembrane</keyword>
<organism evidence="7 8">
    <name type="scientific">Colletotrichum tofieldiae</name>
    <dbReference type="NCBI Taxonomy" id="708197"/>
    <lineage>
        <taxon>Eukaryota</taxon>
        <taxon>Fungi</taxon>
        <taxon>Dikarya</taxon>
        <taxon>Ascomycota</taxon>
        <taxon>Pezizomycotina</taxon>
        <taxon>Sordariomycetes</taxon>
        <taxon>Hypocreomycetidae</taxon>
        <taxon>Glomerellales</taxon>
        <taxon>Glomerellaceae</taxon>
        <taxon>Colletotrichum</taxon>
        <taxon>Colletotrichum spaethianum species complex</taxon>
    </lineage>
</organism>
<feature type="transmembrane region" description="Helical" evidence="6">
    <location>
        <begin position="312"/>
        <end position="336"/>
    </location>
</feature>
<sequence>MNRKDRFGRETMPSATNSENESSAYAAANLSDSSRKPHKAGIGALLALVLLVNLAASLYQLPLSRVIERRLCREHYVVADPSVIDEDGNVEERLCKIDGVQKGLAWIQGTMETAWIVGDFVMTIPLGFLAERYGRRAILCSNLIPRIAMSAWAVIVGHFEQTLPTKAIVASPFLSVLGGDCVFNSITYAIASGMTDDHVQRATYFGWMSSVSYVVNLLGPALASASMSLLLWLPFWIGISLLLLAIPTISLMDYSSEKHSRSSTSRHTDDQARPLLSSPILKALDADASLLSSIIQRFGVLRSIIASHPRNMTLLLISFVLTSLASSDTKLLVQYISKRYNWTFASTGYLLSAKAVVNFTLLTVIIPAILRSSQKRSRHIPPEIASHRMNMYYAQICLAISILGAFSIALAAQIWMLVPSLFIYALGSALPVFTLSLLKSPFIAPKRNEQILDTVDPESHIFSIVMMVKTSGSLLGAPLMTVLWVRGISLGGAALGIPYFVSASCYVVALAVLFSISIT</sequence>
<keyword evidence="3 6" id="KW-1133">Transmembrane helix</keyword>
<feature type="transmembrane region" description="Helical" evidence="6">
    <location>
        <begin position="202"/>
        <end position="223"/>
    </location>
</feature>
<name>A0A166NRN5_9PEZI</name>
<feature type="transmembrane region" description="Helical" evidence="6">
    <location>
        <begin position="421"/>
        <end position="440"/>
    </location>
</feature>
<dbReference type="PANTHER" id="PTHR23507:SF8">
    <property type="entry name" value="MFS GENERAL SUBSTRATE TRANSPORTER"/>
    <property type="match status" value="1"/>
</dbReference>
<feature type="transmembrane region" description="Helical" evidence="6">
    <location>
        <begin position="40"/>
        <end position="61"/>
    </location>
</feature>
<feature type="region of interest" description="Disordered" evidence="5">
    <location>
        <begin position="1"/>
        <end position="23"/>
    </location>
</feature>
<keyword evidence="8" id="KW-1185">Reference proteome</keyword>
<dbReference type="InterPro" id="IPR011701">
    <property type="entry name" value="MFS"/>
</dbReference>
<feature type="transmembrane region" description="Helical" evidence="6">
    <location>
        <begin position="348"/>
        <end position="370"/>
    </location>
</feature>
<dbReference type="GO" id="GO:0016020">
    <property type="term" value="C:membrane"/>
    <property type="evidence" value="ECO:0007669"/>
    <property type="project" value="UniProtKB-SubCell"/>
</dbReference>
<dbReference type="PANTHER" id="PTHR23507">
    <property type="entry name" value="ZGC:174356"/>
    <property type="match status" value="1"/>
</dbReference>
<dbReference type="Proteomes" id="UP000076552">
    <property type="component" value="Unassembled WGS sequence"/>
</dbReference>
<dbReference type="AlphaFoldDB" id="A0A166NRN5"/>
<evidence type="ECO:0000256" key="4">
    <source>
        <dbReference type="ARBA" id="ARBA00023136"/>
    </source>
</evidence>
<feature type="transmembrane region" description="Helical" evidence="6">
    <location>
        <begin position="137"/>
        <end position="155"/>
    </location>
</feature>
<evidence type="ECO:0000256" key="5">
    <source>
        <dbReference type="SAM" id="MobiDB-lite"/>
    </source>
</evidence>
<dbReference type="GO" id="GO:0022857">
    <property type="term" value="F:transmembrane transporter activity"/>
    <property type="evidence" value="ECO:0007669"/>
    <property type="project" value="InterPro"/>
</dbReference>
<feature type="transmembrane region" description="Helical" evidence="6">
    <location>
        <begin position="497"/>
        <end position="518"/>
    </location>
</feature>
<feature type="transmembrane region" description="Helical" evidence="6">
    <location>
        <begin position="461"/>
        <end position="485"/>
    </location>
</feature>
<dbReference type="Pfam" id="PF07690">
    <property type="entry name" value="MFS_1"/>
    <property type="match status" value="1"/>
</dbReference>
<evidence type="ECO:0000256" key="1">
    <source>
        <dbReference type="ARBA" id="ARBA00004141"/>
    </source>
</evidence>
<evidence type="ECO:0000313" key="8">
    <source>
        <dbReference type="Proteomes" id="UP000076552"/>
    </source>
</evidence>
<dbReference type="InterPro" id="IPR036259">
    <property type="entry name" value="MFS_trans_sf"/>
</dbReference>
<accession>A0A166NRN5</accession>